<feature type="domain" description="HupH hydrogenase expression protein C-terminal" evidence="1">
    <location>
        <begin position="5"/>
        <end position="39"/>
    </location>
</feature>
<evidence type="ECO:0000259" key="1">
    <source>
        <dbReference type="Pfam" id="PF04809"/>
    </source>
</evidence>
<comment type="caution">
    <text evidence="2">The sequence shown here is derived from an EMBL/GenBank/DDBJ whole genome shotgun (WGS) entry which is preliminary data.</text>
</comment>
<gene>
    <name evidence="2" type="ORF">C9F07_26415</name>
</gene>
<protein>
    <submittedName>
        <fullName evidence="2">Hydrogenase expression/formation protein</fullName>
    </submittedName>
</protein>
<reference evidence="2 3" key="1">
    <citation type="submission" date="2018-03" db="EMBL/GenBank/DDBJ databases">
        <title>Non-Typhoidal Salmonella genome sequencing and assembly.</title>
        <authorList>
            <person name="Matchawe C."/>
        </authorList>
    </citation>
    <scope>NUCLEOTIDE SEQUENCE [LARGE SCALE GENOMIC DNA]</scope>
    <source>
        <strain evidence="2 3">22sa</strain>
    </source>
</reference>
<feature type="non-terminal residue" evidence="2">
    <location>
        <position position="1"/>
    </location>
</feature>
<dbReference type="AlphaFoldDB" id="A0A4Z0L081"/>
<evidence type="ECO:0000313" key="2">
    <source>
        <dbReference type="EMBL" id="TGD49361.1"/>
    </source>
</evidence>
<evidence type="ECO:0000313" key="3">
    <source>
        <dbReference type="Proteomes" id="UP000298196"/>
    </source>
</evidence>
<name>A0A4Z0L081_SALET</name>
<dbReference type="Pfam" id="PF04809">
    <property type="entry name" value="HupH_C"/>
    <property type="match status" value="1"/>
</dbReference>
<keyword evidence="3" id="KW-1185">Reference proteome</keyword>
<dbReference type="InterPro" id="IPR006894">
    <property type="entry name" value="HupH_Hydgase_express_prot_C"/>
</dbReference>
<sequence>LHGPVPDSYEIGPLPELVLAAPEDLADSLQRLDEVCRWLETR</sequence>
<organism evidence="2 3">
    <name type="scientific">Salmonella enterica subsp. enterica serovar Poona</name>
    <dbReference type="NCBI Taxonomy" id="436295"/>
    <lineage>
        <taxon>Bacteria</taxon>
        <taxon>Pseudomonadati</taxon>
        <taxon>Pseudomonadota</taxon>
        <taxon>Gammaproteobacteria</taxon>
        <taxon>Enterobacterales</taxon>
        <taxon>Enterobacteriaceae</taxon>
        <taxon>Salmonella</taxon>
    </lineage>
</organism>
<accession>A0A4Z0L081</accession>
<dbReference type="EMBL" id="PYKI01002653">
    <property type="protein sequence ID" value="TGD49361.1"/>
    <property type="molecule type" value="Genomic_DNA"/>
</dbReference>
<proteinExistence type="predicted"/>
<dbReference type="Proteomes" id="UP000298196">
    <property type="component" value="Unassembled WGS sequence"/>
</dbReference>